<evidence type="ECO:0000313" key="2">
    <source>
        <dbReference type="EMBL" id="BAD19651.1"/>
    </source>
</evidence>
<gene>
    <name evidence="1" type="ORF">OJ1249_F12.18</name>
    <name evidence="2" type="ORF">P0700F06.6</name>
</gene>
<dbReference type="AlphaFoldDB" id="Q6K691"/>
<reference evidence="2" key="2">
    <citation type="submission" date="2002-04" db="EMBL/GenBank/DDBJ databases">
        <title>Oryza sativa nipponbare(GA3) genomic DNA, chromosome 2, PAC clone:P0700F06.</title>
        <authorList>
            <person name="Sasaki T."/>
            <person name="Matsumoto T."/>
            <person name="Katayose Y."/>
        </authorList>
    </citation>
    <scope>NUCLEOTIDE SEQUENCE</scope>
</reference>
<protein>
    <submittedName>
        <fullName evidence="2">Uncharacterized protein</fullName>
    </submittedName>
</protein>
<name>Q6K691_ORYSJ</name>
<evidence type="ECO:0000313" key="1">
    <source>
        <dbReference type="EMBL" id="BAD19183.1"/>
    </source>
</evidence>
<dbReference type="Proteomes" id="UP000000763">
    <property type="component" value="Chromosome 2"/>
</dbReference>
<reference evidence="1" key="1">
    <citation type="submission" date="2001-08" db="EMBL/GenBank/DDBJ databases">
        <title>Oryza sativa nipponbare(GA3) genomic DNA, chromosome 2, BAC clone:OJ1249_F12.</title>
        <authorList>
            <person name="Sasaki T."/>
            <person name="Matsumoto T."/>
            <person name="Yamamoto K."/>
        </authorList>
    </citation>
    <scope>NUCLEOTIDE SEQUENCE</scope>
</reference>
<dbReference type="EMBL" id="AP004054">
    <property type="protein sequence ID" value="BAD19183.1"/>
    <property type="molecule type" value="Genomic_DNA"/>
</dbReference>
<reference evidence="3" key="3">
    <citation type="journal article" date="2005" name="Nature">
        <title>The map-based sequence of the rice genome.</title>
        <authorList>
            <consortium name="International rice genome sequencing project (IRGSP)"/>
            <person name="Matsumoto T."/>
            <person name="Wu J."/>
            <person name="Kanamori H."/>
            <person name="Katayose Y."/>
            <person name="Fujisawa M."/>
            <person name="Namiki N."/>
            <person name="Mizuno H."/>
            <person name="Yamamoto K."/>
            <person name="Antonio B.A."/>
            <person name="Baba T."/>
            <person name="Sakata K."/>
            <person name="Nagamura Y."/>
            <person name="Aoki H."/>
            <person name="Arikawa K."/>
            <person name="Arita K."/>
            <person name="Bito T."/>
            <person name="Chiden Y."/>
            <person name="Fujitsuka N."/>
            <person name="Fukunaka R."/>
            <person name="Hamada M."/>
            <person name="Harada C."/>
            <person name="Hayashi A."/>
            <person name="Hijishita S."/>
            <person name="Honda M."/>
            <person name="Hosokawa S."/>
            <person name="Ichikawa Y."/>
            <person name="Idonuma A."/>
            <person name="Iijima M."/>
            <person name="Ikeda M."/>
            <person name="Ikeno M."/>
            <person name="Ito K."/>
            <person name="Ito S."/>
            <person name="Ito T."/>
            <person name="Ito Y."/>
            <person name="Ito Y."/>
            <person name="Iwabuchi A."/>
            <person name="Kamiya K."/>
            <person name="Karasawa W."/>
            <person name="Kurita K."/>
            <person name="Katagiri S."/>
            <person name="Kikuta A."/>
            <person name="Kobayashi H."/>
            <person name="Kobayashi N."/>
            <person name="Machita K."/>
            <person name="Maehara T."/>
            <person name="Masukawa M."/>
            <person name="Mizubayashi T."/>
            <person name="Mukai Y."/>
            <person name="Nagasaki H."/>
            <person name="Nagata Y."/>
            <person name="Naito S."/>
            <person name="Nakashima M."/>
            <person name="Nakama Y."/>
            <person name="Nakamichi Y."/>
            <person name="Nakamura M."/>
            <person name="Meguro A."/>
            <person name="Negishi M."/>
            <person name="Ohta I."/>
            <person name="Ohta T."/>
            <person name="Okamoto M."/>
            <person name="Ono N."/>
            <person name="Saji S."/>
            <person name="Sakaguchi M."/>
            <person name="Sakai K."/>
            <person name="Shibata M."/>
            <person name="Shimokawa T."/>
            <person name="Song J."/>
            <person name="Takazaki Y."/>
            <person name="Terasawa K."/>
            <person name="Tsugane M."/>
            <person name="Tsuji K."/>
            <person name="Ueda S."/>
            <person name="Waki K."/>
            <person name="Yamagata H."/>
            <person name="Yamamoto M."/>
            <person name="Yamamoto S."/>
            <person name="Yamane H."/>
            <person name="Yoshiki S."/>
            <person name="Yoshihara R."/>
            <person name="Yukawa K."/>
            <person name="Zhong H."/>
            <person name="Yano M."/>
            <person name="Yuan Q."/>
            <person name="Ouyang S."/>
            <person name="Liu J."/>
            <person name="Jones K.M."/>
            <person name="Gansberger K."/>
            <person name="Moffat K."/>
            <person name="Hill J."/>
            <person name="Bera J."/>
            <person name="Fadrosh D."/>
            <person name="Jin S."/>
            <person name="Johri S."/>
            <person name="Kim M."/>
            <person name="Overton L."/>
            <person name="Reardon M."/>
            <person name="Tsitrin T."/>
            <person name="Vuong H."/>
            <person name="Weaver B."/>
            <person name="Ciecko A."/>
            <person name="Tallon L."/>
            <person name="Jackson J."/>
            <person name="Pai G."/>
            <person name="Aken S.V."/>
            <person name="Utterback T."/>
            <person name="Reidmuller S."/>
            <person name="Feldblyum T."/>
            <person name="Hsiao J."/>
            <person name="Zismann V."/>
            <person name="Iobst S."/>
            <person name="de Vazeille A.R."/>
            <person name="Buell C.R."/>
            <person name="Ying K."/>
            <person name="Li Y."/>
            <person name="Lu T."/>
            <person name="Huang Y."/>
            <person name="Zhao Q."/>
            <person name="Feng Q."/>
            <person name="Zhang L."/>
            <person name="Zhu J."/>
            <person name="Weng Q."/>
            <person name="Mu J."/>
            <person name="Lu Y."/>
            <person name="Fan D."/>
            <person name="Liu Y."/>
            <person name="Guan J."/>
            <person name="Zhang Y."/>
            <person name="Yu S."/>
            <person name="Liu X."/>
            <person name="Zhang Y."/>
            <person name="Hong G."/>
            <person name="Han B."/>
            <person name="Choisne N."/>
            <person name="Demange N."/>
            <person name="Orjeda G."/>
            <person name="Samain S."/>
            <person name="Cattolico L."/>
            <person name="Pelletier E."/>
            <person name="Couloux A."/>
            <person name="Segurens B."/>
            <person name="Wincker P."/>
            <person name="D'Hont A."/>
            <person name="Scarpelli C."/>
            <person name="Weissenbach J."/>
            <person name="Salanoubat M."/>
            <person name="Quetier F."/>
            <person name="Yu Y."/>
            <person name="Kim H.R."/>
            <person name="Rambo T."/>
            <person name="Currie J."/>
            <person name="Collura K."/>
            <person name="Luo M."/>
            <person name="Yang T."/>
            <person name="Ammiraju J.S.S."/>
            <person name="Engler F."/>
            <person name="Soderlund C."/>
            <person name="Wing R.A."/>
            <person name="Palmer L.E."/>
            <person name="de la Bastide M."/>
            <person name="Spiegel L."/>
            <person name="Nascimento L."/>
            <person name="Zutavern T."/>
            <person name="O'Shaughnessy A."/>
            <person name="Dike S."/>
            <person name="Dedhia N."/>
            <person name="Preston R."/>
            <person name="Balija V."/>
            <person name="McCombie W.R."/>
            <person name="Chow T."/>
            <person name="Chen H."/>
            <person name="Chung M."/>
            <person name="Chen C."/>
            <person name="Shaw J."/>
            <person name="Wu H."/>
            <person name="Hsiao K."/>
            <person name="Chao Y."/>
            <person name="Chu M."/>
            <person name="Cheng C."/>
            <person name="Hour A."/>
            <person name="Lee P."/>
            <person name="Lin S."/>
            <person name="Lin Y."/>
            <person name="Liou J."/>
            <person name="Liu S."/>
            <person name="Hsing Y."/>
            <person name="Raghuvanshi S."/>
            <person name="Mohanty A."/>
            <person name="Bharti A.K."/>
            <person name="Gaur A."/>
            <person name="Gupta V."/>
            <person name="Kumar D."/>
            <person name="Ravi V."/>
            <person name="Vij S."/>
            <person name="Kapur A."/>
            <person name="Khurana P."/>
            <person name="Khurana P."/>
            <person name="Khurana J.P."/>
            <person name="Tyagi A.K."/>
            <person name="Gaikwad K."/>
            <person name="Singh A."/>
            <person name="Dalal V."/>
            <person name="Srivastava S."/>
            <person name="Dixit A."/>
            <person name="Pal A.K."/>
            <person name="Ghazi I.A."/>
            <person name="Yadav M."/>
            <person name="Pandit A."/>
            <person name="Bhargava A."/>
            <person name="Sureshbabu K."/>
            <person name="Batra K."/>
            <person name="Sharma T.R."/>
            <person name="Mohapatra T."/>
            <person name="Singh N.K."/>
            <person name="Messing J."/>
            <person name="Nelson A.B."/>
            <person name="Fuks G."/>
            <person name="Kavchok S."/>
            <person name="Keizer G."/>
            <person name="Linton E."/>
            <person name="Llaca V."/>
            <person name="Song R."/>
            <person name="Tanyolac B."/>
            <person name="Young S."/>
            <person name="Ho-Il K."/>
            <person name="Hahn J.H."/>
            <person name="Sangsakoo G."/>
            <person name="Vanavichit A."/>
            <person name="de Mattos Luiz.A.T."/>
            <person name="Zimmer P.D."/>
            <person name="Malone G."/>
            <person name="Dellagostin O."/>
            <person name="de Oliveira A.C."/>
            <person name="Bevan M."/>
            <person name="Bancroft I."/>
            <person name="Minx P."/>
            <person name="Cordum H."/>
            <person name="Wilson R."/>
            <person name="Cheng Z."/>
            <person name="Jin W."/>
            <person name="Jiang J."/>
            <person name="Leong S.A."/>
            <person name="Iwama H."/>
            <person name="Gojobori T."/>
            <person name="Itoh T."/>
            <person name="Niimura Y."/>
            <person name="Fujii Y."/>
            <person name="Habara T."/>
            <person name="Sakai H."/>
            <person name="Sato Y."/>
            <person name="Wilson G."/>
            <person name="Kumar K."/>
            <person name="McCouch S."/>
            <person name="Juretic N."/>
            <person name="Hoen D."/>
            <person name="Wright S."/>
            <person name="Bruskiewich R."/>
            <person name="Bureau T."/>
            <person name="Miyao A."/>
            <person name="Hirochika H."/>
            <person name="Nishikawa T."/>
            <person name="Kadowaki K."/>
            <person name="Sugiura M."/>
            <person name="Burr B."/>
            <person name="Sasaki T."/>
        </authorList>
    </citation>
    <scope>NUCLEOTIDE SEQUENCE [LARGE SCALE GENOMIC DNA]</scope>
    <source>
        <strain evidence="3">cv. Nipponbare</strain>
    </source>
</reference>
<sequence length="102" mass="11214">MLVAEKENRGVRCSDGVVKTEGNAAARVLCSARVTVYTGLLSPVGDDGLYGKYFYYPTVRWSENTAAVARTIKSSARQIAAGKWKSASLCHDVGVHQYQYYM</sequence>
<reference evidence="3" key="4">
    <citation type="journal article" date="2008" name="Nucleic Acids Res.">
        <title>The rice annotation project database (RAP-DB): 2008 update.</title>
        <authorList>
            <consortium name="The rice annotation project (RAP)"/>
        </authorList>
    </citation>
    <scope>GENOME REANNOTATION</scope>
    <source>
        <strain evidence="3">cv. Nipponbare</strain>
    </source>
</reference>
<evidence type="ECO:0000313" key="3">
    <source>
        <dbReference type="Proteomes" id="UP000000763"/>
    </source>
</evidence>
<organism evidence="2 3">
    <name type="scientific">Oryza sativa subsp. japonica</name>
    <name type="common">Rice</name>
    <dbReference type="NCBI Taxonomy" id="39947"/>
    <lineage>
        <taxon>Eukaryota</taxon>
        <taxon>Viridiplantae</taxon>
        <taxon>Streptophyta</taxon>
        <taxon>Embryophyta</taxon>
        <taxon>Tracheophyta</taxon>
        <taxon>Spermatophyta</taxon>
        <taxon>Magnoliopsida</taxon>
        <taxon>Liliopsida</taxon>
        <taxon>Poales</taxon>
        <taxon>Poaceae</taxon>
        <taxon>BOP clade</taxon>
        <taxon>Oryzoideae</taxon>
        <taxon>Oryzeae</taxon>
        <taxon>Oryzinae</taxon>
        <taxon>Oryza</taxon>
        <taxon>Oryza sativa</taxon>
    </lineage>
</organism>
<proteinExistence type="predicted"/>
<dbReference type="EMBL" id="AP005115">
    <property type="protein sequence ID" value="BAD19651.1"/>
    <property type="molecule type" value="Genomic_DNA"/>
</dbReference>
<accession>Q6K691</accession>